<reference evidence="2 3" key="1">
    <citation type="journal article" date="2024" name="Plant Biotechnol. J.">
        <title>Dendrobium thyrsiflorum genome and its molecular insights into genes involved in important horticultural traits.</title>
        <authorList>
            <person name="Chen B."/>
            <person name="Wang J.Y."/>
            <person name="Zheng P.J."/>
            <person name="Li K.L."/>
            <person name="Liang Y.M."/>
            <person name="Chen X.F."/>
            <person name="Zhang C."/>
            <person name="Zhao X."/>
            <person name="He X."/>
            <person name="Zhang G.Q."/>
            <person name="Liu Z.J."/>
            <person name="Xu Q."/>
        </authorList>
    </citation>
    <scope>NUCLEOTIDE SEQUENCE [LARGE SCALE GENOMIC DNA]</scope>
    <source>
        <strain evidence="2">GZMU011</strain>
    </source>
</reference>
<organism evidence="2 3">
    <name type="scientific">Dendrobium thyrsiflorum</name>
    <name type="common">Pinecone-like raceme dendrobium</name>
    <name type="synonym">Orchid</name>
    <dbReference type="NCBI Taxonomy" id="117978"/>
    <lineage>
        <taxon>Eukaryota</taxon>
        <taxon>Viridiplantae</taxon>
        <taxon>Streptophyta</taxon>
        <taxon>Embryophyta</taxon>
        <taxon>Tracheophyta</taxon>
        <taxon>Spermatophyta</taxon>
        <taxon>Magnoliopsida</taxon>
        <taxon>Liliopsida</taxon>
        <taxon>Asparagales</taxon>
        <taxon>Orchidaceae</taxon>
        <taxon>Epidendroideae</taxon>
        <taxon>Malaxideae</taxon>
        <taxon>Dendrobiinae</taxon>
        <taxon>Dendrobium</taxon>
    </lineage>
</organism>
<protein>
    <submittedName>
        <fullName evidence="2">Uncharacterized protein</fullName>
    </submittedName>
</protein>
<dbReference type="AlphaFoldDB" id="A0ABD0U9U6"/>
<keyword evidence="3" id="KW-1185">Reference proteome</keyword>
<accession>A0ABD0U9U6</accession>
<evidence type="ECO:0000313" key="2">
    <source>
        <dbReference type="EMBL" id="KAL0907181.1"/>
    </source>
</evidence>
<dbReference type="Proteomes" id="UP001552299">
    <property type="component" value="Unassembled WGS sequence"/>
</dbReference>
<dbReference type="EMBL" id="JANQDX010000018">
    <property type="protein sequence ID" value="KAL0907181.1"/>
    <property type="molecule type" value="Genomic_DNA"/>
</dbReference>
<feature type="compositionally biased region" description="Basic and acidic residues" evidence="1">
    <location>
        <begin position="176"/>
        <end position="186"/>
    </location>
</feature>
<name>A0ABD0U9U6_DENTH</name>
<comment type="caution">
    <text evidence="2">The sequence shown here is derived from an EMBL/GenBank/DDBJ whole genome shotgun (WGS) entry which is preliminary data.</text>
</comment>
<feature type="region of interest" description="Disordered" evidence="1">
    <location>
        <begin position="87"/>
        <end position="125"/>
    </location>
</feature>
<feature type="compositionally biased region" description="Basic and acidic residues" evidence="1">
    <location>
        <begin position="112"/>
        <end position="125"/>
    </location>
</feature>
<sequence length="386" mass="43338">MGAPLGDLKEEEEVFELSVTHRSRRHRDSPKGGGFAAMNTQEVRAKLPWHEWHARAGATRELSAWSEELVARGLSSWSEERVVRGLEQEEGRADSGSDGGCRAGVRSLGAGREQKQAVRPRRADGRELCTRPVRRGVGGVECTVVRVSRAWSGSLRRYGSHAFGFGISEQQRKKKQDQEPRRDKQAPDSGSDGWLMRSRRLDRAQMSGEDRRAGGCLVLERGRAVHEQIRGPEARKNRQFKKHGRAEHGRNNDGCRRTWFRMRGSTSWSRGLVRMVEIDCERDWARLCGFARGISVASKKAQILVNSGPMAFRIDIGEDENKGRFTCCDVQSRLSRCAQQTFGDVGAVSVRRCSRSQRAEGKKPRAQLYLSLKKNKKSHAGALCNQ</sequence>
<feature type="region of interest" description="Disordered" evidence="1">
    <location>
        <begin position="18"/>
        <end position="42"/>
    </location>
</feature>
<proteinExistence type="predicted"/>
<gene>
    <name evidence="2" type="ORF">M5K25_025729</name>
</gene>
<feature type="region of interest" description="Disordered" evidence="1">
    <location>
        <begin position="166"/>
        <end position="197"/>
    </location>
</feature>
<evidence type="ECO:0000256" key="1">
    <source>
        <dbReference type="SAM" id="MobiDB-lite"/>
    </source>
</evidence>
<evidence type="ECO:0000313" key="3">
    <source>
        <dbReference type="Proteomes" id="UP001552299"/>
    </source>
</evidence>